<dbReference type="STRING" id="1777144.AWB83_02427"/>
<evidence type="ECO:0000313" key="1">
    <source>
        <dbReference type="EMBL" id="SAK61964.1"/>
    </source>
</evidence>
<name>A0A158AVS5_9BURK</name>
<dbReference type="SUPFAM" id="SSF46689">
    <property type="entry name" value="Homeodomain-like"/>
    <property type="match status" value="1"/>
</dbReference>
<dbReference type="EMBL" id="FCOB02000010">
    <property type="protein sequence ID" value="SAK61964.1"/>
    <property type="molecule type" value="Genomic_DNA"/>
</dbReference>
<keyword evidence="2" id="KW-1185">Reference proteome</keyword>
<evidence type="ECO:0000313" key="2">
    <source>
        <dbReference type="Proteomes" id="UP000054978"/>
    </source>
</evidence>
<gene>
    <name evidence="1" type="ORF">AWB83_02427</name>
</gene>
<comment type="caution">
    <text evidence="1">The sequence shown here is derived from an EMBL/GenBank/DDBJ whole genome shotgun (WGS) entry which is preliminary data.</text>
</comment>
<dbReference type="Gene3D" id="1.10.10.10">
    <property type="entry name" value="Winged helix-like DNA-binding domain superfamily/Winged helix DNA-binding domain"/>
    <property type="match status" value="1"/>
</dbReference>
<dbReference type="AlphaFoldDB" id="A0A158AVS5"/>
<proteinExistence type="predicted"/>
<sequence length="61" mass="7068">MRAAIESIAPMIGCAPQTLHEWIKRERSDQGERDGMTTDERECLKALEREGKELRRVNEIL</sequence>
<dbReference type="InterPro" id="IPR009057">
    <property type="entry name" value="Homeodomain-like_sf"/>
</dbReference>
<protein>
    <recommendedName>
        <fullName evidence="3">Transposase</fullName>
    </recommendedName>
</protein>
<organism evidence="1 2">
    <name type="scientific">Caballeronia ptereochthonis</name>
    <dbReference type="NCBI Taxonomy" id="1777144"/>
    <lineage>
        <taxon>Bacteria</taxon>
        <taxon>Pseudomonadati</taxon>
        <taxon>Pseudomonadota</taxon>
        <taxon>Betaproteobacteria</taxon>
        <taxon>Burkholderiales</taxon>
        <taxon>Burkholderiaceae</taxon>
        <taxon>Caballeronia</taxon>
    </lineage>
</organism>
<accession>A0A158AVS5</accession>
<dbReference type="InterPro" id="IPR036388">
    <property type="entry name" value="WH-like_DNA-bd_sf"/>
</dbReference>
<evidence type="ECO:0008006" key="3">
    <source>
        <dbReference type="Google" id="ProtNLM"/>
    </source>
</evidence>
<dbReference type="Proteomes" id="UP000054978">
    <property type="component" value="Unassembled WGS sequence"/>
</dbReference>
<reference evidence="1" key="1">
    <citation type="submission" date="2016-01" db="EMBL/GenBank/DDBJ databases">
        <authorList>
            <person name="Peeters C."/>
        </authorList>
    </citation>
    <scope>NUCLEOTIDE SEQUENCE [LARGE SCALE GENOMIC DNA]</scope>
    <source>
        <strain evidence="1">LMG 29326</strain>
    </source>
</reference>